<comment type="subcellular location">
    <subcellularLocation>
        <location evidence="1">Nucleus</location>
    </subcellularLocation>
</comment>
<evidence type="ECO:0000313" key="10">
    <source>
        <dbReference type="EMBL" id="KAK2709244.1"/>
    </source>
</evidence>
<protein>
    <recommendedName>
        <fullName evidence="9">BHLH domain-containing protein</fullName>
    </recommendedName>
</protein>
<comment type="similarity">
    <text evidence="2">Belongs to the MiT/TFE family.</text>
</comment>
<comment type="caution">
    <text evidence="10">The sequence shown here is derived from an EMBL/GenBank/DDBJ whole genome shotgun (WGS) entry which is preliminary data.</text>
</comment>
<evidence type="ECO:0000256" key="8">
    <source>
        <dbReference type="SAM" id="MobiDB-lite"/>
    </source>
</evidence>
<evidence type="ECO:0000259" key="9">
    <source>
        <dbReference type="PROSITE" id="PS50888"/>
    </source>
</evidence>
<evidence type="ECO:0000256" key="6">
    <source>
        <dbReference type="ARBA" id="ARBA00023242"/>
    </source>
</evidence>
<sequence>MISPPQRKDVMLLRDMETRRGSDSKPSPQSTTDVSDPEADDYLEDISTPDYDFDTFDFVGRSFSQESKPIDAASIRSNSATVAYGHKLTNGSRPAGQKIVVSRSSYIVSPRLSDGLLSTGSQPPKTVNTCPNGSLESPKFFNKDRQKKDNHNMIERRRRFNINDRIKELGTLLPKSSDPLFDNFRDIRQNKGGILKASVEYIRRLRQDQDKLRQSELRQKQLEAQNQKLLLRIQGLERQARLHGLPVIGDDQPLLQSMPSEDVKNEQDDDFITKT</sequence>
<feature type="region of interest" description="Disordered" evidence="8">
    <location>
        <begin position="15"/>
        <end position="46"/>
    </location>
</feature>
<evidence type="ECO:0000256" key="5">
    <source>
        <dbReference type="ARBA" id="ARBA00023163"/>
    </source>
</evidence>
<keyword evidence="11" id="KW-1185">Reference proteome</keyword>
<dbReference type="GO" id="GO:0046983">
    <property type="term" value="F:protein dimerization activity"/>
    <property type="evidence" value="ECO:0007669"/>
    <property type="project" value="InterPro"/>
</dbReference>
<reference evidence="10" key="1">
    <citation type="submission" date="2023-07" db="EMBL/GenBank/DDBJ databases">
        <title>Chromosome-level genome assembly of Artemia franciscana.</title>
        <authorList>
            <person name="Jo E."/>
        </authorList>
    </citation>
    <scope>NUCLEOTIDE SEQUENCE</scope>
    <source>
        <tissue evidence="10">Whole body</tissue>
    </source>
</reference>
<evidence type="ECO:0000256" key="4">
    <source>
        <dbReference type="ARBA" id="ARBA00023125"/>
    </source>
</evidence>
<feature type="region of interest" description="Disordered" evidence="8">
    <location>
        <begin position="115"/>
        <end position="142"/>
    </location>
</feature>
<keyword evidence="5" id="KW-0804">Transcription</keyword>
<feature type="region of interest" description="Disordered" evidence="8">
    <location>
        <begin position="249"/>
        <end position="275"/>
    </location>
</feature>
<name>A0AA88L0V6_ARTSF</name>
<feature type="domain" description="BHLH" evidence="9">
    <location>
        <begin position="146"/>
        <end position="205"/>
    </location>
</feature>
<evidence type="ECO:0000256" key="1">
    <source>
        <dbReference type="ARBA" id="ARBA00004123"/>
    </source>
</evidence>
<evidence type="ECO:0000256" key="2">
    <source>
        <dbReference type="ARBA" id="ARBA00008289"/>
    </source>
</evidence>
<dbReference type="GO" id="GO:0000981">
    <property type="term" value="F:DNA-binding transcription factor activity, RNA polymerase II-specific"/>
    <property type="evidence" value="ECO:0007669"/>
    <property type="project" value="TreeGrafter"/>
</dbReference>
<feature type="non-terminal residue" evidence="10">
    <location>
        <position position="1"/>
    </location>
</feature>
<feature type="compositionally biased region" description="Acidic residues" evidence="8">
    <location>
        <begin position="35"/>
        <end position="44"/>
    </location>
</feature>
<organism evidence="10 11">
    <name type="scientific">Artemia franciscana</name>
    <name type="common">Brine shrimp</name>
    <name type="synonym">Artemia sanfranciscana</name>
    <dbReference type="NCBI Taxonomy" id="6661"/>
    <lineage>
        <taxon>Eukaryota</taxon>
        <taxon>Metazoa</taxon>
        <taxon>Ecdysozoa</taxon>
        <taxon>Arthropoda</taxon>
        <taxon>Crustacea</taxon>
        <taxon>Branchiopoda</taxon>
        <taxon>Anostraca</taxon>
        <taxon>Artemiidae</taxon>
        <taxon>Artemia</taxon>
    </lineage>
</organism>
<dbReference type="Pfam" id="PF00010">
    <property type="entry name" value="HLH"/>
    <property type="match status" value="1"/>
</dbReference>
<dbReference type="PANTHER" id="PTHR45776">
    <property type="entry name" value="MIP04163P"/>
    <property type="match status" value="1"/>
</dbReference>
<accession>A0AA88L0V6</accession>
<dbReference type="Gene3D" id="4.10.280.10">
    <property type="entry name" value="Helix-loop-helix DNA-binding domain"/>
    <property type="match status" value="1"/>
</dbReference>
<dbReference type="InterPro" id="IPR011598">
    <property type="entry name" value="bHLH_dom"/>
</dbReference>
<feature type="compositionally biased region" description="Polar residues" evidence="8">
    <location>
        <begin position="24"/>
        <end position="34"/>
    </location>
</feature>
<dbReference type="InterPro" id="IPR036638">
    <property type="entry name" value="HLH_DNA-bd_sf"/>
</dbReference>
<feature type="compositionally biased region" description="Polar residues" evidence="8">
    <location>
        <begin position="116"/>
        <end position="135"/>
    </location>
</feature>
<dbReference type="GO" id="GO:0005634">
    <property type="term" value="C:nucleus"/>
    <property type="evidence" value="ECO:0007669"/>
    <property type="project" value="UniProtKB-SubCell"/>
</dbReference>
<dbReference type="GO" id="GO:0000978">
    <property type="term" value="F:RNA polymerase II cis-regulatory region sequence-specific DNA binding"/>
    <property type="evidence" value="ECO:0007669"/>
    <property type="project" value="TreeGrafter"/>
</dbReference>
<evidence type="ECO:0000256" key="7">
    <source>
        <dbReference type="SAM" id="Coils"/>
    </source>
</evidence>
<dbReference type="CDD" id="cd11397">
    <property type="entry name" value="bHLHzip_MITF_like"/>
    <property type="match status" value="1"/>
</dbReference>
<dbReference type="SMART" id="SM00353">
    <property type="entry name" value="HLH"/>
    <property type="match status" value="1"/>
</dbReference>
<keyword evidence="3" id="KW-0805">Transcription regulation</keyword>
<feature type="coiled-coil region" evidence="7">
    <location>
        <begin position="205"/>
        <end position="239"/>
    </location>
</feature>
<dbReference type="EMBL" id="JAVRJZ010000017">
    <property type="protein sequence ID" value="KAK2709244.1"/>
    <property type="molecule type" value="Genomic_DNA"/>
</dbReference>
<keyword evidence="7" id="KW-0175">Coiled coil</keyword>
<keyword evidence="4" id="KW-0238">DNA-binding</keyword>
<feature type="compositionally biased region" description="Basic and acidic residues" evidence="8">
    <location>
        <begin position="261"/>
        <end position="275"/>
    </location>
</feature>
<evidence type="ECO:0000313" key="11">
    <source>
        <dbReference type="Proteomes" id="UP001187531"/>
    </source>
</evidence>
<proteinExistence type="inferred from homology"/>
<keyword evidence="6" id="KW-0539">Nucleus</keyword>
<dbReference type="SUPFAM" id="SSF47459">
    <property type="entry name" value="HLH, helix-loop-helix DNA-binding domain"/>
    <property type="match status" value="1"/>
</dbReference>
<gene>
    <name evidence="10" type="ORF">QYM36_013042</name>
</gene>
<dbReference type="AlphaFoldDB" id="A0AA88L0V6"/>
<dbReference type="Proteomes" id="UP001187531">
    <property type="component" value="Unassembled WGS sequence"/>
</dbReference>
<dbReference type="PROSITE" id="PS50888">
    <property type="entry name" value="BHLH"/>
    <property type="match status" value="1"/>
</dbReference>
<evidence type="ECO:0000256" key="3">
    <source>
        <dbReference type="ARBA" id="ARBA00023015"/>
    </source>
</evidence>
<dbReference type="PANTHER" id="PTHR45776:SF2">
    <property type="entry name" value="MIP04163P"/>
    <property type="match status" value="1"/>
</dbReference>